<dbReference type="Proteomes" id="UP000014622">
    <property type="component" value="Unassembled WGS sequence"/>
</dbReference>
<accession>A0AB73A7R3</accession>
<name>A0AB73A7R3_ENTFC</name>
<evidence type="ECO:0008006" key="3">
    <source>
        <dbReference type="Google" id="ProtNLM"/>
    </source>
</evidence>
<organism evidence="1 2">
    <name type="scientific">Enterococcus faecium SD2A-2</name>
    <dbReference type="NCBI Taxonomy" id="1244154"/>
    <lineage>
        <taxon>Bacteria</taxon>
        <taxon>Bacillati</taxon>
        <taxon>Bacillota</taxon>
        <taxon>Bacilli</taxon>
        <taxon>Lactobacillales</taxon>
        <taxon>Enterococcaceae</taxon>
        <taxon>Enterococcus</taxon>
    </lineage>
</organism>
<sequence length="102" mass="11760">MLNLNNMKRSFLPILDQVIKNKLAFELNAKSAYLYDNLALYEYVIDLYLSRGGTLFSVGSDGHYLEHFRFHFDDLFALLKAKGVTELAIYQKGKRIMVPLPV</sequence>
<evidence type="ECO:0000313" key="2">
    <source>
        <dbReference type="Proteomes" id="UP000014622"/>
    </source>
</evidence>
<dbReference type="AlphaFoldDB" id="A0AB73A7R3"/>
<evidence type="ECO:0000313" key="1">
    <source>
        <dbReference type="EMBL" id="EPI10573.1"/>
    </source>
</evidence>
<proteinExistence type="predicted"/>
<dbReference type="EMBL" id="ATIT01000110">
    <property type="protein sequence ID" value="EPI10573.1"/>
    <property type="molecule type" value="Genomic_DNA"/>
</dbReference>
<dbReference type="SUPFAM" id="SSF89550">
    <property type="entry name" value="PHP domain-like"/>
    <property type="match status" value="1"/>
</dbReference>
<dbReference type="Gene3D" id="3.20.20.140">
    <property type="entry name" value="Metal-dependent hydrolases"/>
    <property type="match status" value="1"/>
</dbReference>
<dbReference type="InterPro" id="IPR016195">
    <property type="entry name" value="Pol/histidinol_Pase-like"/>
</dbReference>
<gene>
    <name evidence="1" type="ORF">D356_02047</name>
</gene>
<protein>
    <recommendedName>
        <fullName evidence="3">Histidinol-phosphatase</fullName>
    </recommendedName>
</protein>
<reference evidence="1 2" key="1">
    <citation type="submission" date="2013-06" db="EMBL/GenBank/DDBJ databases">
        <authorList>
            <person name="Weinstock G."/>
            <person name="Sodergren E."/>
            <person name="Lobos E.A."/>
            <person name="Fulton L."/>
            <person name="Fulton R."/>
            <person name="Courtney L."/>
            <person name="Fronick C."/>
            <person name="O'Laughlin M."/>
            <person name="Godfrey J."/>
            <person name="Wilson R.M."/>
            <person name="Miner T."/>
            <person name="Farmer C."/>
            <person name="Delehaunty K."/>
            <person name="Cordes M."/>
            <person name="Minx P."/>
            <person name="Tomlinson C."/>
            <person name="Chen J."/>
            <person name="Wollam A."/>
            <person name="Pepin K.H."/>
            <person name="Bhonagiri V."/>
            <person name="Zhang X."/>
            <person name="Warren W."/>
            <person name="Mitreva M."/>
            <person name="Mardis E.R."/>
            <person name="Wilson R.K."/>
        </authorList>
    </citation>
    <scope>NUCLEOTIDE SEQUENCE [LARGE SCALE GENOMIC DNA]</scope>
    <source>
        <strain evidence="1 2">SD2A-2</strain>
    </source>
</reference>
<comment type="caution">
    <text evidence="1">The sequence shown here is derived from an EMBL/GenBank/DDBJ whole genome shotgun (WGS) entry which is preliminary data.</text>
</comment>